<evidence type="ECO:0000256" key="2">
    <source>
        <dbReference type="ARBA" id="ARBA00022801"/>
    </source>
</evidence>
<dbReference type="AlphaFoldDB" id="A0A4D7AVB7"/>
<evidence type="ECO:0000256" key="5">
    <source>
        <dbReference type="ARBA" id="ARBA00045658"/>
    </source>
</evidence>
<sequence length="314" mass="33013">MAIPVILVTGFLGAGKTTLINHLLSAADGRRLAAVVNDFGAINIDADLIAGAADGVVSLANGCICCSLQGDLLRTLGRLMRRDPPPDGIIIETSGVSDPAEIVTSLLDPVIWREAALEAVIALADARALTDKPDLLDDALCRAQIAAADIVALNKADLVTPDELVRARALLAALRPARVIFDVTEGRIAPELAFAGEPQAPREPGQAGRAHGFSTPRFETMSWTADAPLSLPRFQAAIGKLSPHLVRAKGFVAFREQAGRPLLFQLVGERATLGPAPAGRDGAPLVRLVLIAENGKLDADATRAMLEACIEREV</sequence>
<comment type="similarity">
    <text evidence="4">Belongs to the SIMIBI class G3E GTPase family. ZNG1 subfamily.</text>
</comment>
<evidence type="ECO:0000256" key="1">
    <source>
        <dbReference type="ARBA" id="ARBA00022741"/>
    </source>
</evidence>
<dbReference type="Pfam" id="PF02492">
    <property type="entry name" value="cobW"/>
    <property type="match status" value="1"/>
</dbReference>
<dbReference type="EMBL" id="CP039690">
    <property type="protein sequence ID" value="QCI62928.1"/>
    <property type="molecule type" value="Genomic_DNA"/>
</dbReference>
<evidence type="ECO:0000256" key="4">
    <source>
        <dbReference type="ARBA" id="ARBA00034320"/>
    </source>
</evidence>
<dbReference type="InterPro" id="IPR051316">
    <property type="entry name" value="Zinc-reg_GTPase_activator"/>
</dbReference>
<dbReference type="Proteomes" id="UP000298781">
    <property type="component" value="Chromosome"/>
</dbReference>
<keyword evidence="2" id="KW-0378">Hydrolase</keyword>
<evidence type="ECO:0000256" key="3">
    <source>
        <dbReference type="ARBA" id="ARBA00023186"/>
    </source>
</evidence>
<dbReference type="InterPro" id="IPR027417">
    <property type="entry name" value="P-loop_NTPase"/>
</dbReference>
<keyword evidence="1" id="KW-0547">Nucleotide-binding</keyword>
<dbReference type="OrthoDB" id="9808822at2"/>
<dbReference type="SUPFAM" id="SSF90002">
    <property type="entry name" value="Hypothetical protein YjiA, C-terminal domain"/>
    <property type="match status" value="1"/>
</dbReference>
<dbReference type="Pfam" id="PF07683">
    <property type="entry name" value="CobW_C"/>
    <property type="match status" value="1"/>
</dbReference>
<feature type="domain" description="CobW C-terminal" evidence="7">
    <location>
        <begin position="218"/>
        <end position="310"/>
    </location>
</feature>
<dbReference type="GO" id="GO:0016787">
    <property type="term" value="F:hydrolase activity"/>
    <property type="evidence" value="ECO:0007669"/>
    <property type="project" value="UniProtKB-KW"/>
</dbReference>
<gene>
    <name evidence="8" type="ORF">E8M01_00905</name>
</gene>
<evidence type="ECO:0000256" key="6">
    <source>
        <dbReference type="ARBA" id="ARBA00049117"/>
    </source>
</evidence>
<comment type="catalytic activity">
    <reaction evidence="6">
        <text>GTP + H2O = GDP + phosphate + H(+)</text>
        <dbReference type="Rhea" id="RHEA:19669"/>
        <dbReference type="ChEBI" id="CHEBI:15377"/>
        <dbReference type="ChEBI" id="CHEBI:15378"/>
        <dbReference type="ChEBI" id="CHEBI:37565"/>
        <dbReference type="ChEBI" id="CHEBI:43474"/>
        <dbReference type="ChEBI" id="CHEBI:58189"/>
    </reaction>
    <physiologicalReaction direction="left-to-right" evidence="6">
        <dbReference type="Rhea" id="RHEA:19670"/>
    </physiologicalReaction>
</comment>
<evidence type="ECO:0000259" key="7">
    <source>
        <dbReference type="SMART" id="SM00833"/>
    </source>
</evidence>
<keyword evidence="9" id="KW-1185">Reference proteome</keyword>
<dbReference type="PANTHER" id="PTHR13748:SF62">
    <property type="entry name" value="COBW DOMAIN-CONTAINING PROTEIN"/>
    <property type="match status" value="1"/>
</dbReference>
<proteinExistence type="inferred from homology"/>
<dbReference type="SUPFAM" id="SSF52540">
    <property type="entry name" value="P-loop containing nucleoside triphosphate hydrolases"/>
    <property type="match status" value="1"/>
</dbReference>
<name>A0A4D7AVB7_9HYPH</name>
<evidence type="ECO:0000313" key="8">
    <source>
        <dbReference type="EMBL" id="QCI62928.1"/>
    </source>
</evidence>
<dbReference type="KEGG" id="pstg:E8M01_00905"/>
<comment type="function">
    <text evidence="5">Zinc chaperone that directly transfers zinc cofactor to target proteins, thereby activating them. Zinc is transferred from the CXCC motif in the GTPase domain to the zinc binding site in target proteins in a process requiring GTP hydrolysis.</text>
</comment>
<dbReference type="InterPro" id="IPR011629">
    <property type="entry name" value="CobW-like_C"/>
</dbReference>
<dbReference type="InterPro" id="IPR036627">
    <property type="entry name" value="CobW-likC_sf"/>
</dbReference>
<dbReference type="Gene3D" id="3.30.1220.10">
    <property type="entry name" value="CobW-like, C-terminal domain"/>
    <property type="match status" value="1"/>
</dbReference>
<dbReference type="InterPro" id="IPR003495">
    <property type="entry name" value="CobW/HypB/UreG_nucleotide-bd"/>
</dbReference>
<dbReference type="Gene3D" id="3.40.50.300">
    <property type="entry name" value="P-loop containing nucleotide triphosphate hydrolases"/>
    <property type="match status" value="1"/>
</dbReference>
<organism evidence="8 9">
    <name type="scientific">Phreatobacter stygius</name>
    <dbReference type="NCBI Taxonomy" id="1940610"/>
    <lineage>
        <taxon>Bacteria</taxon>
        <taxon>Pseudomonadati</taxon>
        <taxon>Pseudomonadota</taxon>
        <taxon>Alphaproteobacteria</taxon>
        <taxon>Hyphomicrobiales</taxon>
        <taxon>Phreatobacteraceae</taxon>
        <taxon>Phreatobacter</taxon>
    </lineage>
</organism>
<dbReference type="CDD" id="cd03112">
    <property type="entry name" value="CobW-like"/>
    <property type="match status" value="1"/>
</dbReference>
<accession>A0A4D7AVB7</accession>
<keyword evidence="3" id="KW-0143">Chaperone</keyword>
<dbReference type="SMART" id="SM00833">
    <property type="entry name" value="CobW_C"/>
    <property type="match status" value="1"/>
</dbReference>
<dbReference type="PANTHER" id="PTHR13748">
    <property type="entry name" value="COBW-RELATED"/>
    <property type="match status" value="1"/>
</dbReference>
<protein>
    <submittedName>
        <fullName evidence="8">GTP-binding protein</fullName>
    </submittedName>
</protein>
<reference evidence="8 9" key="1">
    <citation type="submission" date="2019-04" db="EMBL/GenBank/DDBJ databases">
        <title>Phreatobacter aquaticus sp. nov.</title>
        <authorList>
            <person name="Choi A."/>
        </authorList>
    </citation>
    <scope>NUCLEOTIDE SEQUENCE [LARGE SCALE GENOMIC DNA]</scope>
    <source>
        <strain evidence="8 9">KCTC 52518</strain>
    </source>
</reference>
<dbReference type="RefSeq" id="WP_136958391.1">
    <property type="nucleotide sequence ID" value="NZ_CP039690.1"/>
</dbReference>
<dbReference type="GO" id="GO:0000166">
    <property type="term" value="F:nucleotide binding"/>
    <property type="evidence" value="ECO:0007669"/>
    <property type="project" value="UniProtKB-KW"/>
</dbReference>
<evidence type="ECO:0000313" key="9">
    <source>
        <dbReference type="Proteomes" id="UP000298781"/>
    </source>
</evidence>
<dbReference type="GO" id="GO:0005737">
    <property type="term" value="C:cytoplasm"/>
    <property type="evidence" value="ECO:0007669"/>
    <property type="project" value="TreeGrafter"/>
</dbReference>